<evidence type="ECO:0000313" key="2">
    <source>
        <dbReference type="EMBL" id="WVY94770.1"/>
    </source>
</evidence>
<evidence type="ECO:0000313" key="3">
    <source>
        <dbReference type="Proteomes" id="UP001374535"/>
    </source>
</evidence>
<accession>A0AAQ3MPR1</accession>
<protein>
    <submittedName>
        <fullName evidence="2">Uncharacterized protein</fullName>
    </submittedName>
</protein>
<reference evidence="2 3" key="1">
    <citation type="journal article" date="2023" name="Life. Sci Alliance">
        <title>Evolutionary insights into 3D genome organization and epigenetic landscape of Vigna mungo.</title>
        <authorList>
            <person name="Junaid A."/>
            <person name="Singh B."/>
            <person name="Bhatia S."/>
        </authorList>
    </citation>
    <scope>NUCLEOTIDE SEQUENCE [LARGE SCALE GENOMIC DNA]</scope>
    <source>
        <strain evidence="2">Urdbean</strain>
    </source>
</reference>
<dbReference type="AlphaFoldDB" id="A0AAQ3MPR1"/>
<organism evidence="2 3">
    <name type="scientific">Vigna mungo</name>
    <name type="common">Black gram</name>
    <name type="synonym">Phaseolus mungo</name>
    <dbReference type="NCBI Taxonomy" id="3915"/>
    <lineage>
        <taxon>Eukaryota</taxon>
        <taxon>Viridiplantae</taxon>
        <taxon>Streptophyta</taxon>
        <taxon>Embryophyta</taxon>
        <taxon>Tracheophyta</taxon>
        <taxon>Spermatophyta</taxon>
        <taxon>Magnoliopsida</taxon>
        <taxon>eudicotyledons</taxon>
        <taxon>Gunneridae</taxon>
        <taxon>Pentapetalae</taxon>
        <taxon>rosids</taxon>
        <taxon>fabids</taxon>
        <taxon>Fabales</taxon>
        <taxon>Fabaceae</taxon>
        <taxon>Papilionoideae</taxon>
        <taxon>50 kb inversion clade</taxon>
        <taxon>NPAAA clade</taxon>
        <taxon>indigoferoid/millettioid clade</taxon>
        <taxon>Phaseoleae</taxon>
        <taxon>Vigna</taxon>
    </lineage>
</organism>
<proteinExistence type="predicted"/>
<evidence type="ECO:0000256" key="1">
    <source>
        <dbReference type="SAM" id="MobiDB-lite"/>
    </source>
</evidence>
<name>A0AAQ3MPR1_VIGMU</name>
<dbReference type="EMBL" id="CP144691">
    <property type="protein sequence ID" value="WVY94770.1"/>
    <property type="molecule type" value="Genomic_DNA"/>
</dbReference>
<sequence>MLKEEAPFSDVLSYEETKEAEINNIEISRLTSACGKSCSSTVKKTSNLTQSKEVKVEEAGPWRLGKFGTPPMVGVGSSKGDFVTFPTRIRNNWFDLPDSQGRKLSDPNRDELENTELSIRRLKAKLGEIRHEVQPSWKRRVDLPIFEGFNPFGWISKAEKFFEWQGVTEEGKVRLASISMEGSAGYWVRVWKEKAKNRSLEGLKGAMVWRFGERNRGTTFEGVAASKQSGTVEEYVKTPNERGLPKPNGRSWPKPNERKLREPNGLVLEGRMKALEGRGEGRINGLERTMDSVRRGKRTKREVLKDIEDHFLKAYDSGKMVTKMLDAEWKTLEEVLPPPKPPDLNWRVAANEYPPYDNTMMERSQEIKFQISNLEDKVVLQRGVMLGYKVGEYSV</sequence>
<feature type="region of interest" description="Disordered" evidence="1">
    <location>
        <begin position="238"/>
        <end position="260"/>
    </location>
</feature>
<gene>
    <name evidence="2" type="ORF">V8G54_033858</name>
</gene>
<keyword evidence="3" id="KW-1185">Reference proteome</keyword>
<dbReference type="Proteomes" id="UP001374535">
    <property type="component" value="Chromosome 10"/>
</dbReference>